<dbReference type="RefSeq" id="XP_005075262.2">
    <property type="nucleotide sequence ID" value="XM_005075205.2"/>
</dbReference>
<protein>
    <submittedName>
        <fullName evidence="3">Elongin-A3 member C</fullName>
    </submittedName>
</protein>
<dbReference type="Proteomes" id="UP000886700">
    <property type="component" value="Unplaced"/>
</dbReference>
<feature type="compositionally biased region" description="Basic residues" evidence="1">
    <location>
        <begin position="38"/>
        <end position="48"/>
    </location>
</feature>
<feature type="compositionally biased region" description="Polar residues" evidence="1">
    <location>
        <begin position="279"/>
        <end position="291"/>
    </location>
</feature>
<dbReference type="KEGG" id="maua:101843685"/>
<organism evidence="2 3">
    <name type="scientific">Mesocricetus auratus</name>
    <name type="common">Golden hamster</name>
    <dbReference type="NCBI Taxonomy" id="10036"/>
    <lineage>
        <taxon>Eukaryota</taxon>
        <taxon>Metazoa</taxon>
        <taxon>Chordata</taxon>
        <taxon>Craniata</taxon>
        <taxon>Vertebrata</taxon>
        <taxon>Euteleostomi</taxon>
        <taxon>Mammalia</taxon>
        <taxon>Eutheria</taxon>
        <taxon>Euarchontoglires</taxon>
        <taxon>Glires</taxon>
        <taxon>Rodentia</taxon>
        <taxon>Myomorpha</taxon>
        <taxon>Muroidea</taxon>
        <taxon>Cricetidae</taxon>
        <taxon>Cricetinae</taxon>
        <taxon>Mesocricetus</taxon>
    </lineage>
</organism>
<gene>
    <name evidence="3" type="primary">LOC101843685</name>
</gene>
<dbReference type="GeneID" id="101843685"/>
<feature type="region of interest" description="Disordered" evidence="1">
    <location>
        <begin position="140"/>
        <end position="169"/>
    </location>
</feature>
<accession>A0A1U7QMB9</accession>
<proteinExistence type="predicted"/>
<dbReference type="AlphaFoldDB" id="A0A1U7QMB9"/>
<feature type="region of interest" description="Disordered" evidence="1">
    <location>
        <begin position="1"/>
        <end position="117"/>
    </location>
</feature>
<reference evidence="3" key="1">
    <citation type="submission" date="2025-08" db="UniProtKB">
        <authorList>
            <consortium name="RefSeq"/>
        </authorList>
    </citation>
    <scope>IDENTIFICATION</scope>
    <source>
        <tissue evidence="3">Liver</tissue>
    </source>
</reference>
<keyword evidence="2" id="KW-1185">Reference proteome</keyword>
<dbReference type="OrthoDB" id="9633818at2759"/>
<feature type="compositionally biased region" description="Polar residues" evidence="1">
    <location>
        <begin position="49"/>
        <end position="58"/>
    </location>
</feature>
<evidence type="ECO:0000313" key="3">
    <source>
        <dbReference type="RefSeq" id="XP_005075262.2"/>
    </source>
</evidence>
<feature type="compositionally biased region" description="Basic and acidic residues" evidence="1">
    <location>
        <begin position="406"/>
        <end position="417"/>
    </location>
</feature>
<feature type="region of interest" description="Disordered" evidence="1">
    <location>
        <begin position="204"/>
        <end position="417"/>
    </location>
</feature>
<evidence type="ECO:0000256" key="1">
    <source>
        <dbReference type="SAM" id="MobiDB-lite"/>
    </source>
</evidence>
<feature type="compositionally biased region" description="Polar residues" evidence="1">
    <location>
        <begin position="327"/>
        <end position="350"/>
    </location>
</feature>
<name>A0A1U7QMB9_MESAU</name>
<evidence type="ECO:0000313" key="2">
    <source>
        <dbReference type="Proteomes" id="UP000886700"/>
    </source>
</evidence>
<sequence length="417" mass="46848">MRPMTNHHRNNSEDKPQKPASRGHRKHGKEVFKNSSSRQKHSPTHRKSTGYNQITTPRPSMEPARRRKRRSIVEMQLDSERQVRVHKKQGTIEEAQQQQGIKPLSSKPKIEPAKQQQLTALRATSTGIYKQGEFTPGSFEDCLNYDSSLSSSPTQPPRKRKRTGPCEAHTQCPAAAMVPQSKAQSCKDLNLLLAASPFPEVTSTLQDCFPQEGPEHPSFTDEQEVAPWAWRSSSKTPVYSPRRPGRPLQQNSYQGRLAKPQSWWETHGQPAPPREDAQLWSQQEGDSGTQTHTDKQTHRRTQTETQAHLRQQESLDLKLQSLRARILNSQAKRPQGRQTKMISFQAQAPSPGQHADSGPGGEASPENVHSLREASGPGLLRRAPRPPLGGSHKTLAKKPAPLMAKALKDYKNRWARK</sequence>